<proteinExistence type="predicted"/>
<evidence type="ECO:0000313" key="2">
    <source>
        <dbReference type="EMBL" id="CAG9330870.1"/>
    </source>
</evidence>
<name>A0AAU9JVL8_9CILI</name>
<keyword evidence="3" id="KW-1185">Reference proteome</keyword>
<evidence type="ECO:0000256" key="1">
    <source>
        <dbReference type="SAM" id="MobiDB-lite"/>
    </source>
</evidence>
<dbReference type="Proteomes" id="UP001162131">
    <property type="component" value="Unassembled WGS sequence"/>
</dbReference>
<dbReference type="EMBL" id="CAJZBQ010000052">
    <property type="protein sequence ID" value="CAG9330870.1"/>
    <property type="molecule type" value="Genomic_DNA"/>
</dbReference>
<feature type="region of interest" description="Disordered" evidence="1">
    <location>
        <begin position="48"/>
        <end position="83"/>
    </location>
</feature>
<protein>
    <submittedName>
        <fullName evidence="2">Uncharacterized protein</fullName>
    </submittedName>
</protein>
<sequence>MDKDFIKNNLEVSRFSFNPKESISNNQCSPEDFNFYLTSLPLPYDSESARHSMSGSFEGDSAQPFDFTLSKQNERKESKKPTLDSDTMMQYEDLEYDSRLQRTVREFEDCEMFRPQTPQSQTPIKQYDDLARSEKHFEFLSPYEPSTTYSEKPKFLSTGYSLQSLHIESASEVDVLCINCYECIPADSVDSHSSVCFKPVLEETSNCAVEIRVRKLLNSIRLKKQDAYGDVLLVLIDLEEYAQAILDASICSYTLLDKLDSLVKTCMLMRDGLSCSIFAKRLIHLIELKGPFESAIKSICADKIKIYEEEMARQRQELERWKLRSEILLELVDAFRPQGVNEIRSDMGSETFTISSVYSKATEYTEQKEEKQSSHSLTEEELEKYFYSICIRKKMSFSKNHPARDIIICHLYDKCKRENIPVALWDDFIDENLQNAK</sequence>
<organism evidence="2 3">
    <name type="scientific">Blepharisma stoltei</name>
    <dbReference type="NCBI Taxonomy" id="1481888"/>
    <lineage>
        <taxon>Eukaryota</taxon>
        <taxon>Sar</taxon>
        <taxon>Alveolata</taxon>
        <taxon>Ciliophora</taxon>
        <taxon>Postciliodesmatophora</taxon>
        <taxon>Heterotrichea</taxon>
        <taxon>Heterotrichida</taxon>
        <taxon>Blepharismidae</taxon>
        <taxon>Blepharisma</taxon>
    </lineage>
</organism>
<dbReference type="AlphaFoldDB" id="A0AAU9JVL8"/>
<gene>
    <name evidence="2" type="ORF">BSTOLATCC_MIC52280</name>
</gene>
<feature type="compositionally biased region" description="Basic and acidic residues" evidence="1">
    <location>
        <begin position="72"/>
        <end position="83"/>
    </location>
</feature>
<comment type="caution">
    <text evidence="2">The sequence shown here is derived from an EMBL/GenBank/DDBJ whole genome shotgun (WGS) entry which is preliminary data.</text>
</comment>
<accession>A0AAU9JVL8</accession>
<evidence type="ECO:0000313" key="3">
    <source>
        <dbReference type="Proteomes" id="UP001162131"/>
    </source>
</evidence>
<reference evidence="2" key="1">
    <citation type="submission" date="2021-09" db="EMBL/GenBank/DDBJ databases">
        <authorList>
            <consortium name="AG Swart"/>
            <person name="Singh M."/>
            <person name="Singh A."/>
            <person name="Seah K."/>
            <person name="Emmerich C."/>
        </authorList>
    </citation>
    <scope>NUCLEOTIDE SEQUENCE</scope>
    <source>
        <strain evidence="2">ATCC30299</strain>
    </source>
</reference>